<evidence type="ECO:0000256" key="8">
    <source>
        <dbReference type="ARBA" id="ARBA00023136"/>
    </source>
</evidence>
<accession>A0ABT6NB41</accession>
<comment type="similarity">
    <text evidence="2 10">Belongs to the ABC-4 integral membrane protein family. FtsX subfamily.</text>
</comment>
<evidence type="ECO:0000256" key="1">
    <source>
        <dbReference type="ARBA" id="ARBA00004651"/>
    </source>
</evidence>
<comment type="function">
    <text evidence="10">Part of the ABC transporter FtsEX involved in asymmetric cellular division facilitating the initiation of sporulation.</text>
</comment>
<evidence type="ECO:0000256" key="4">
    <source>
        <dbReference type="ARBA" id="ARBA00022475"/>
    </source>
</evidence>
<dbReference type="EMBL" id="JARYZI010000003">
    <property type="protein sequence ID" value="MDH8677641.1"/>
    <property type="molecule type" value="Genomic_DNA"/>
</dbReference>
<keyword evidence="4 10" id="KW-1003">Cell membrane</keyword>
<keyword evidence="5 10" id="KW-0132">Cell division</keyword>
<evidence type="ECO:0000256" key="5">
    <source>
        <dbReference type="ARBA" id="ARBA00022618"/>
    </source>
</evidence>
<dbReference type="InterPro" id="IPR004513">
    <property type="entry name" value="FtsX"/>
</dbReference>
<feature type="transmembrane region" description="Helical" evidence="11">
    <location>
        <begin position="168"/>
        <end position="192"/>
    </location>
</feature>
<evidence type="ECO:0000259" key="13">
    <source>
        <dbReference type="Pfam" id="PF18075"/>
    </source>
</evidence>
<evidence type="ECO:0000256" key="6">
    <source>
        <dbReference type="ARBA" id="ARBA00022692"/>
    </source>
</evidence>
<name>A0ABT6NB41_9FIRM</name>
<dbReference type="PANTHER" id="PTHR47755">
    <property type="entry name" value="CELL DIVISION PROTEIN FTSX"/>
    <property type="match status" value="1"/>
</dbReference>
<reference evidence="14 15" key="1">
    <citation type="submission" date="2023-04" db="EMBL/GenBank/DDBJ databases">
        <title>Fusibacter bizertensis strain WBS, isolated from littoral bottom sediments of the Arctic seas - biochemical and genomic analysis.</title>
        <authorList>
            <person name="Brioukhanov A.L."/>
        </authorList>
    </citation>
    <scope>NUCLEOTIDE SEQUENCE [LARGE SCALE GENOMIC DNA]</scope>
    <source>
        <strain evidence="14 15">WBS</strain>
    </source>
</reference>
<feature type="transmembrane region" description="Helical" evidence="11">
    <location>
        <begin position="267"/>
        <end position="289"/>
    </location>
</feature>
<gene>
    <name evidence="14" type="ORF">QE109_05755</name>
</gene>
<feature type="transmembrane region" description="Helical" evidence="11">
    <location>
        <begin position="225"/>
        <end position="246"/>
    </location>
</feature>
<protein>
    <recommendedName>
        <fullName evidence="3 10">Cell division protein FtsX</fullName>
    </recommendedName>
</protein>
<organism evidence="14 15">
    <name type="scientific">Fusibacter bizertensis</name>
    <dbReference type="NCBI Taxonomy" id="1488331"/>
    <lineage>
        <taxon>Bacteria</taxon>
        <taxon>Bacillati</taxon>
        <taxon>Bacillota</taxon>
        <taxon>Clostridia</taxon>
        <taxon>Eubacteriales</taxon>
        <taxon>Eubacteriales Family XII. Incertae Sedis</taxon>
        <taxon>Fusibacter</taxon>
    </lineage>
</organism>
<proteinExistence type="inferred from homology"/>
<comment type="subcellular location">
    <subcellularLocation>
        <location evidence="1">Cell membrane</location>
        <topology evidence="1">Multi-pass membrane protein</topology>
    </subcellularLocation>
</comment>
<feature type="domain" description="FtsX extracellular" evidence="13">
    <location>
        <begin position="62"/>
        <end position="152"/>
    </location>
</feature>
<evidence type="ECO:0000256" key="10">
    <source>
        <dbReference type="PIRNR" id="PIRNR003097"/>
    </source>
</evidence>
<evidence type="ECO:0000256" key="7">
    <source>
        <dbReference type="ARBA" id="ARBA00022989"/>
    </source>
</evidence>
<dbReference type="Pfam" id="PF18075">
    <property type="entry name" value="FtsX_ECD"/>
    <property type="match status" value="1"/>
</dbReference>
<evidence type="ECO:0000313" key="14">
    <source>
        <dbReference type="EMBL" id="MDH8677641.1"/>
    </source>
</evidence>
<keyword evidence="8 10" id="KW-0472">Membrane</keyword>
<dbReference type="Proteomes" id="UP001158045">
    <property type="component" value="Unassembled WGS sequence"/>
</dbReference>
<evidence type="ECO:0000256" key="2">
    <source>
        <dbReference type="ARBA" id="ARBA00007379"/>
    </source>
</evidence>
<dbReference type="InterPro" id="IPR003838">
    <property type="entry name" value="ABC3_permease_C"/>
</dbReference>
<dbReference type="RefSeq" id="WP_281093461.1">
    <property type="nucleotide sequence ID" value="NZ_JARYZI010000003.1"/>
</dbReference>
<evidence type="ECO:0000256" key="9">
    <source>
        <dbReference type="ARBA" id="ARBA00023306"/>
    </source>
</evidence>
<dbReference type="Pfam" id="PF02687">
    <property type="entry name" value="FtsX"/>
    <property type="match status" value="1"/>
</dbReference>
<keyword evidence="6 11" id="KW-0812">Transmembrane</keyword>
<evidence type="ECO:0000259" key="12">
    <source>
        <dbReference type="Pfam" id="PF02687"/>
    </source>
</evidence>
<dbReference type="InterPro" id="IPR040690">
    <property type="entry name" value="FtsX_ECD"/>
</dbReference>
<sequence length="295" mass="32885">MKSVFKNLGYYLHEVMTIFKLNRNSSILSIISLALIFFIALITVSGWFFSMRFSQILKDEAEVSVYYEETLNAYALETLIDNIKNIDGVEVVNKVTADEAEYQMAVVLGEEANILDQFESSPFVPYLELEIDIKQIDPIVTAMRSLDHVTYVRDNQDILMKISSFSKLIGVIGLMMTLAVTFGTFIITSHIIREGVHAHANQINTLQLLGAPDRFINTPFYIEGIGISIVSGLIAIILFAFFSNLVAMMSEDILPFVTNINMQTNPLTLSAVMLVLVVIMGGLASAFGLKMITQK</sequence>
<evidence type="ECO:0000313" key="15">
    <source>
        <dbReference type="Proteomes" id="UP001158045"/>
    </source>
</evidence>
<dbReference type="PANTHER" id="PTHR47755:SF1">
    <property type="entry name" value="CELL DIVISION PROTEIN FTSX"/>
    <property type="match status" value="1"/>
</dbReference>
<feature type="transmembrane region" description="Helical" evidence="11">
    <location>
        <begin position="26"/>
        <end position="49"/>
    </location>
</feature>
<feature type="domain" description="ABC3 transporter permease C-terminal" evidence="12">
    <location>
        <begin position="175"/>
        <end position="286"/>
    </location>
</feature>
<comment type="caution">
    <text evidence="14">The sequence shown here is derived from an EMBL/GenBank/DDBJ whole genome shotgun (WGS) entry which is preliminary data.</text>
</comment>
<keyword evidence="9 10" id="KW-0131">Cell cycle</keyword>
<dbReference type="PIRSF" id="PIRSF003097">
    <property type="entry name" value="FtsX"/>
    <property type="match status" value="1"/>
</dbReference>
<evidence type="ECO:0000256" key="11">
    <source>
        <dbReference type="SAM" id="Phobius"/>
    </source>
</evidence>
<keyword evidence="15" id="KW-1185">Reference proteome</keyword>
<keyword evidence="7 11" id="KW-1133">Transmembrane helix</keyword>
<evidence type="ECO:0000256" key="3">
    <source>
        <dbReference type="ARBA" id="ARBA00021907"/>
    </source>
</evidence>